<sequence>MDDRMLRMILFQNCQLLEKLDPNKAELYQQQSRILKEGIIYEYGMIFEELPKDDECIPHEISEEVIEIISMFSHIGNSIKAQQLILPFSHVFLGFNRNDDNEWHHARYTEHYLSAIIDSDERLDLTLYYSMKNKPSCLYHYRHMLKVYSPYKEKTYLSLNELYNILNHYILK</sequence>
<dbReference type="InterPro" id="IPR005587">
    <property type="entry name" value="UPF0304_YfbU"/>
</dbReference>
<evidence type="ECO:0000313" key="2">
    <source>
        <dbReference type="Proteomes" id="UP000294802"/>
    </source>
</evidence>
<evidence type="ECO:0008006" key="3">
    <source>
        <dbReference type="Google" id="ProtNLM"/>
    </source>
</evidence>
<dbReference type="AlphaFoldDB" id="A0A4R6BTP4"/>
<comment type="caution">
    <text evidence="1">The sequence shown here is derived from an EMBL/GenBank/DDBJ whole genome shotgun (WGS) entry which is preliminary data.</text>
</comment>
<dbReference type="InterPro" id="IPR023145">
    <property type="entry name" value="YfbU_helix-hairpin_sf"/>
</dbReference>
<dbReference type="OrthoDB" id="5589463at2"/>
<name>A0A4R6BTP4_9STAP</name>
<evidence type="ECO:0000313" key="1">
    <source>
        <dbReference type="EMBL" id="TDM10440.1"/>
    </source>
</evidence>
<protein>
    <recommendedName>
        <fullName evidence="3">YfbU family protein</fullName>
    </recommendedName>
</protein>
<gene>
    <name evidence="1" type="ORF">ERX29_07155</name>
</gene>
<keyword evidence="2" id="KW-1185">Reference proteome</keyword>
<dbReference type="SUPFAM" id="SSF116960">
    <property type="entry name" value="YfbU-like"/>
    <property type="match status" value="1"/>
</dbReference>
<reference evidence="1 2" key="1">
    <citation type="submission" date="2019-01" db="EMBL/GenBank/DDBJ databases">
        <title>Draft genome sequences of the type strains of six Macrococcus species.</title>
        <authorList>
            <person name="Mazhar S."/>
            <person name="Altermann E."/>
            <person name="Hill C."/>
            <person name="Mcauliffe O."/>
        </authorList>
    </citation>
    <scope>NUCLEOTIDE SEQUENCE [LARGE SCALE GENOMIC DNA]</scope>
    <source>
        <strain evidence="1 2">CCM4815</strain>
    </source>
</reference>
<dbReference type="InterPro" id="IPR023146">
    <property type="entry name" value="YfbU_alpha-helical_sf"/>
</dbReference>
<dbReference type="RefSeq" id="WP_133444021.1">
    <property type="nucleotide sequence ID" value="NZ_SCWB01000011.1"/>
</dbReference>
<dbReference type="EMBL" id="SCWB01000011">
    <property type="protein sequence ID" value="TDM10440.1"/>
    <property type="molecule type" value="Genomic_DNA"/>
</dbReference>
<accession>A0A4R6BTP4</accession>
<dbReference type="Gene3D" id="1.10.3190.10">
    <property type="entry name" value="yfbu gene product, domain 2"/>
    <property type="match status" value="1"/>
</dbReference>
<organism evidence="1 2">
    <name type="scientific">Macrococcus lamae</name>
    <dbReference type="NCBI Taxonomy" id="198484"/>
    <lineage>
        <taxon>Bacteria</taxon>
        <taxon>Bacillati</taxon>
        <taxon>Bacillota</taxon>
        <taxon>Bacilli</taxon>
        <taxon>Bacillales</taxon>
        <taxon>Staphylococcaceae</taxon>
        <taxon>Macrococcus</taxon>
    </lineage>
</organism>
<dbReference type="Pfam" id="PF03887">
    <property type="entry name" value="YfbU"/>
    <property type="match status" value="1"/>
</dbReference>
<dbReference type="Gene3D" id="1.10.287.680">
    <property type="entry name" value="Helix hairpin bin"/>
    <property type="match status" value="1"/>
</dbReference>
<dbReference type="Proteomes" id="UP000294802">
    <property type="component" value="Unassembled WGS sequence"/>
</dbReference>
<proteinExistence type="predicted"/>